<evidence type="ECO:0000259" key="7">
    <source>
        <dbReference type="Pfam" id="PF00482"/>
    </source>
</evidence>
<evidence type="ECO:0000256" key="2">
    <source>
        <dbReference type="ARBA" id="ARBA00022475"/>
    </source>
</evidence>
<feature type="transmembrane region" description="Helical" evidence="6">
    <location>
        <begin position="6"/>
        <end position="27"/>
    </location>
</feature>
<evidence type="ECO:0000256" key="4">
    <source>
        <dbReference type="ARBA" id="ARBA00022989"/>
    </source>
</evidence>
<keyword evidence="5 6" id="KW-0472">Membrane</keyword>
<dbReference type="EMBL" id="CP051684">
    <property type="protein sequence ID" value="QJD90791.1"/>
    <property type="molecule type" value="Genomic_DNA"/>
</dbReference>
<sequence>MDGSQIIFLAIVFLVAAGVAVAALLAFSPLALRERLSEVVKPAAAAPDLVATGWVEKVAHVAQPFSRLSLPEEGWEKSPLRTRFMNAGWRSASAPSLYFAAKTVLALALPSIVALCGAIALNGPQKGFMYLLLLVAGIGYYLPNAVLAHKAAVRCRDIFENFPDALDLLTVCVEAGLSLERALAKVAGEIHIKSVALAQELQLALMEMRAGFTKERALRNLALRSGVEDVDTLVAMLIQSERFGTSMGDSLRIHSDNLRSKRSVLAEEAAAKIALKLLFPLIFCIFPTLMLVLIGPAGIQVYRMMQQTH</sequence>
<feature type="transmembrane region" description="Helical" evidence="6">
    <location>
        <begin position="277"/>
        <end position="299"/>
    </location>
</feature>
<feature type="domain" description="Type II secretion system protein GspF" evidence="7">
    <location>
        <begin position="166"/>
        <end position="294"/>
    </location>
</feature>
<name>A0ABX6M8Y9_9BURK</name>
<proteinExistence type="predicted"/>
<feature type="transmembrane region" description="Helical" evidence="6">
    <location>
        <begin position="99"/>
        <end position="121"/>
    </location>
</feature>
<dbReference type="PANTHER" id="PTHR35007">
    <property type="entry name" value="INTEGRAL MEMBRANE PROTEIN-RELATED"/>
    <property type="match status" value="1"/>
</dbReference>
<keyword evidence="4 6" id="KW-1133">Transmembrane helix</keyword>
<reference evidence="8 9" key="1">
    <citation type="submission" date="2020-04" db="EMBL/GenBank/DDBJ databases">
        <title>Genome sequencing of novel species.</title>
        <authorList>
            <person name="Heo J."/>
            <person name="Kim S.-J."/>
            <person name="Kim J.-S."/>
            <person name="Hong S.-B."/>
            <person name="Kwon S.-W."/>
        </authorList>
    </citation>
    <scope>NUCLEOTIDE SEQUENCE [LARGE SCALE GENOMIC DNA]</scope>
    <source>
        <strain evidence="8 9">AF9R3</strain>
    </source>
</reference>
<dbReference type="Pfam" id="PF00482">
    <property type="entry name" value="T2SSF"/>
    <property type="match status" value="1"/>
</dbReference>
<evidence type="ECO:0000313" key="9">
    <source>
        <dbReference type="Proteomes" id="UP000503117"/>
    </source>
</evidence>
<dbReference type="PANTHER" id="PTHR35007:SF2">
    <property type="entry name" value="PILUS ASSEMBLE PROTEIN"/>
    <property type="match status" value="1"/>
</dbReference>
<feature type="transmembrane region" description="Helical" evidence="6">
    <location>
        <begin position="127"/>
        <end position="147"/>
    </location>
</feature>
<protein>
    <submittedName>
        <fullName evidence="8">Type II secretion system F family protein</fullName>
    </submittedName>
</protein>
<accession>A0ABX6M8Y9</accession>
<evidence type="ECO:0000256" key="3">
    <source>
        <dbReference type="ARBA" id="ARBA00022692"/>
    </source>
</evidence>
<evidence type="ECO:0000256" key="5">
    <source>
        <dbReference type="ARBA" id="ARBA00023136"/>
    </source>
</evidence>
<keyword evidence="3 6" id="KW-0812">Transmembrane</keyword>
<organism evidence="8 9">
    <name type="scientific">Duganella dendranthematis</name>
    <dbReference type="NCBI Taxonomy" id="2728021"/>
    <lineage>
        <taxon>Bacteria</taxon>
        <taxon>Pseudomonadati</taxon>
        <taxon>Pseudomonadota</taxon>
        <taxon>Betaproteobacteria</taxon>
        <taxon>Burkholderiales</taxon>
        <taxon>Oxalobacteraceae</taxon>
        <taxon>Telluria group</taxon>
        <taxon>Duganella</taxon>
    </lineage>
</organism>
<dbReference type="RefSeq" id="WP_169112429.1">
    <property type="nucleotide sequence ID" value="NZ_CP051684.1"/>
</dbReference>
<keyword evidence="2" id="KW-1003">Cell membrane</keyword>
<dbReference type="Proteomes" id="UP000503117">
    <property type="component" value="Chromosome"/>
</dbReference>
<evidence type="ECO:0000256" key="1">
    <source>
        <dbReference type="ARBA" id="ARBA00004651"/>
    </source>
</evidence>
<evidence type="ECO:0000256" key="6">
    <source>
        <dbReference type="SAM" id="Phobius"/>
    </source>
</evidence>
<keyword evidence="9" id="KW-1185">Reference proteome</keyword>
<dbReference type="InterPro" id="IPR018076">
    <property type="entry name" value="T2SS_GspF_dom"/>
</dbReference>
<comment type="subcellular location">
    <subcellularLocation>
        <location evidence="1">Cell membrane</location>
        <topology evidence="1">Multi-pass membrane protein</topology>
    </subcellularLocation>
</comment>
<gene>
    <name evidence="8" type="ORF">HH213_12265</name>
</gene>
<evidence type="ECO:0000313" key="8">
    <source>
        <dbReference type="EMBL" id="QJD90791.1"/>
    </source>
</evidence>